<evidence type="ECO:0000313" key="2">
    <source>
        <dbReference type="EMBL" id="KKQ45933.1"/>
    </source>
</evidence>
<sequence>MQRNFLILLIVSIFILAIGSFILVSNKSEVKKEAVTESIENVPDGGEDISNYFNVSGDNKESVEPVLTPFSSAISKCRIKSLEVDAGTVIDDSTCVVN</sequence>
<dbReference type="AlphaFoldDB" id="A0A0G0HRZ6"/>
<proteinExistence type="predicted"/>
<protein>
    <submittedName>
        <fullName evidence="2">Uncharacterized protein</fullName>
    </submittedName>
</protein>
<organism evidence="2 3">
    <name type="scientific">Candidatus Woesebacteria bacterium GW2011_GWA1_37_8</name>
    <dbReference type="NCBI Taxonomy" id="1618546"/>
    <lineage>
        <taxon>Bacteria</taxon>
        <taxon>Candidatus Woeseibacteriota</taxon>
    </lineage>
</organism>
<name>A0A0G0HRZ6_9BACT</name>
<reference evidence="2 3" key="1">
    <citation type="journal article" date="2015" name="Nature">
        <title>rRNA introns, odd ribosomes, and small enigmatic genomes across a large radiation of phyla.</title>
        <authorList>
            <person name="Brown C.T."/>
            <person name="Hug L.A."/>
            <person name="Thomas B.C."/>
            <person name="Sharon I."/>
            <person name="Castelle C.J."/>
            <person name="Singh A."/>
            <person name="Wilkins M.J."/>
            <person name="Williams K.H."/>
            <person name="Banfield J.F."/>
        </authorList>
    </citation>
    <scope>NUCLEOTIDE SEQUENCE [LARGE SCALE GENOMIC DNA]</scope>
</reference>
<keyword evidence="1" id="KW-1133">Transmembrane helix</keyword>
<keyword evidence="1" id="KW-0812">Transmembrane</keyword>
<evidence type="ECO:0000313" key="3">
    <source>
        <dbReference type="Proteomes" id="UP000034603"/>
    </source>
</evidence>
<gene>
    <name evidence="2" type="ORF">US62_C0007G0008</name>
</gene>
<dbReference type="EMBL" id="LBTR01000007">
    <property type="protein sequence ID" value="KKQ45933.1"/>
    <property type="molecule type" value="Genomic_DNA"/>
</dbReference>
<keyword evidence="1" id="KW-0472">Membrane</keyword>
<feature type="transmembrane region" description="Helical" evidence="1">
    <location>
        <begin position="6"/>
        <end position="24"/>
    </location>
</feature>
<evidence type="ECO:0000256" key="1">
    <source>
        <dbReference type="SAM" id="Phobius"/>
    </source>
</evidence>
<accession>A0A0G0HRZ6</accession>
<dbReference type="Proteomes" id="UP000034603">
    <property type="component" value="Unassembled WGS sequence"/>
</dbReference>
<comment type="caution">
    <text evidence="2">The sequence shown here is derived from an EMBL/GenBank/DDBJ whole genome shotgun (WGS) entry which is preliminary data.</text>
</comment>